<dbReference type="AlphaFoldDB" id="A0A2M8QCT3"/>
<gene>
    <name evidence="2" type="ORF">CUN48_07925</name>
</gene>
<dbReference type="InterPro" id="IPR032710">
    <property type="entry name" value="NTF2-like_dom_sf"/>
</dbReference>
<feature type="domain" description="SnoaL-like" evidence="1">
    <location>
        <begin position="13"/>
        <end position="108"/>
    </location>
</feature>
<comment type="caution">
    <text evidence="2">The sequence shown here is derived from an EMBL/GenBank/DDBJ whole genome shotgun (WGS) entry which is preliminary data.</text>
</comment>
<accession>A0A2M8QCT3</accession>
<reference evidence="2 3" key="1">
    <citation type="submission" date="2017-11" db="EMBL/GenBank/DDBJ databases">
        <title>Evolution of Phototrophy in the Chloroflexi Phylum Driven by Horizontal Gene Transfer.</title>
        <authorList>
            <person name="Ward L.M."/>
            <person name="Hemp J."/>
            <person name="Shih P.M."/>
            <person name="Mcglynn S.E."/>
            <person name="Fischer W."/>
        </authorList>
    </citation>
    <scope>NUCLEOTIDE SEQUENCE [LARGE SCALE GENOMIC DNA]</scope>
    <source>
        <strain evidence="2">JP3_7</strain>
    </source>
</reference>
<feature type="domain" description="SnoaL-like" evidence="1">
    <location>
        <begin position="158"/>
        <end position="254"/>
    </location>
</feature>
<dbReference type="Pfam" id="PF12680">
    <property type="entry name" value="SnoaL_2"/>
    <property type="match status" value="2"/>
</dbReference>
<proteinExistence type="predicted"/>
<dbReference type="EMBL" id="PGTN01000043">
    <property type="protein sequence ID" value="PJF47562.1"/>
    <property type="molecule type" value="Genomic_DNA"/>
</dbReference>
<dbReference type="Proteomes" id="UP000230790">
    <property type="component" value="Unassembled WGS sequence"/>
</dbReference>
<dbReference type="Gene3D" id="3.10.450.50">
    <property type="match status" value="2"/>
</dbReference>
<name>A0A2M8QCT3_9CHLR</name>
<dbReference type="SUPFAM" id="SSF54427">
    <property type="entry name" value="NTF2-like"/>
    <property type="match status" value="2"/>
</dbReference>
<evidence type="ECO:0000259" key="1">
    <source>
        <dbReference type="Pfam" id="PF12680"/>
    </source>
</evidence>
<organism evidence="2 3">
    <name type="scientific">Candidatus Thermofonsia Clade 3 bacterium</name>
    <dbReference type="NCBI Taxonomy" id="2364212"/>
    <lineage>
        <taxon>Bacteria</taxon>
        <taxon>Bacillati</taxon>
        <taxon>Chloroflexota</taxon>
        <taxon>Candidatus Thermofontia</taxon>
        <taxon>Candidatus Thermofonsia Clade 3</taxon>
    </lineage>
</organism>
<evidence type="ECO:0000313" key="2">
    <source>
        <dbReference type="EMBL" id="PJF47562.1"/>
    </source>
</evidence>
<protein>
    <recommendedName>
        <fullName evidence="1">SnoaL-like domain-containing protein</fullName>
    </recommendedName>
</protein>
<dbReference type="InterPro" id="IPR037401">
    <property type="entry name" value="SnoaL-like"/>
</dbReference>
<evidence type="ECO:0000313" key="3">
    <source>
        <dbReference type="Proteomes" id="UP000230790"/>
    </source>
</evidence>
<sequence>MAEDFPFDALACAWQSGEPEQVASLCHPNATWIVDGRPYHGRAEISAWLRSIGVMPHRARILIRRAFRDLREPAWWAAEWALRTAADDGCWREVEQGVMLCFSAGQITHLRIHNDHRSVRKVAADAPLRDEAWPAFIPPRTRDMTYDEILAVHYRHVRQGWARGDAETVISCHAPESLIQTSFEVVRGHDQLRRAVRAYAENYADTVITVHRVVYSGDYLAIHQTWSCTNRKTGVRADDQDLNIGVMQDGRFWRWREYYDSTQSAQTLEQTVFGVKRADEN</sequence>